<proteinExistence type="predicted"/>
<keyword evidence="5" id="KW-0071">Autoinducer synthesis</keyword>
<evidence type="ECO:0000256" key="4">
    <source>
        <dbReference type="ARBA" id="ARBA00022691"/>
    </source>
</evidence>
<keyword evidence="4" id="KW-0949">S-adenosyl-L-methionine</keyword>
<dbReference type="PRINTS" id="PR01549">
    <property type="entry name" value="AUTOINDCRSYN"/>
</dbReference>
<gene>
    <name evidence="7" type="ORF">KDA27_27550</name>
</gene>
<keyword evidence="2" id="KW-0673">Quorum sensing</keyword>
<dbReference type="PROSITE" id="PS51187">
    <property type="entry name" value="AUTOINDUCER_SYNTH_2"/>
    <property type="match status" value="1"/>
</dbReference>
<evidence type="ECO:0000313" key="7">
    <source>
        <dbReference type="EMBL" id="MCA9759582.1"/>
    </source>
</evidence>
<dbReference type="InterPro" id="IPR018311">
    <property type="entry name" value="Autoind_synth_CS"/>
</dbReference>
<dbReference type="GO" id="GO:0061579">
    <property type="term" value="F:N-acyl homoserine lactone synthase activity"/>
    <property type="evidence" value="ECO:0007669"/>
    <property type="project" value="UniProtKB-EC"/>
</dbReference>
<dbReference type="Pfam" id="PF00765">
    <property type="entry name" value="Autoind_synth"/>
    <property type="match status" value="1"/>
</dbReference>
<name>A0A956NJ11_UNCEI</name>
<reference evidence="7" key="2">
    <citation type="journal article" date="2021" name="Microbiome">
        <title>Successional dynamics and alternative stable states in a saline activated sludge microbial community over 9 years.</title>
        <authorList>
            <person name="Wang Y."/>
            <person name="Ye J."/>
            <person name="Ju F."/>
            <person name="Liu L."/>
            <person name="Boyd J.A."/>
            <person name="Deng Y."/>
            <person name="Parks D.H."/>
            <person name="Jiang X."/>
            <person name="Yin X."/>
            <person name="Woodcroft B.J."/>
            <person name="Tyson G.W."/>
            <person name="Hugenholtz P."/>
            <person name="Polz M.F."/>
            <person name="Zhang T."/>
        </authorList>
    </citation>
    <scope>NUCLEOTIDE SEQUENCE</scope>
    <source>
        <strain evidence="7">HKST-UBA02</strain>
    </source>
</reference>
<dbReference type="PANTHER" id="PTHR39322:SF1">
    <property type="entry name" value="ISOVALERYL-HOMOSERINE LACTONE SYNTHASE"/>
    <property type="match status" value="1"/>
</dbReference>
<evidence type="ECO:0000256" key="1">
    <source>
        <dbReference type="ARBA" id="ARBA00012340"/>
    </source>
</evidence>
<protein>
    <recommendedName>
        <fullName evidence="1">acyl-homoserine-lactone synthase</fullName>
        <ecNumber evidence="1">2.3.1.184</ecNumber>
    </recommendedName>
</protein>
<dbReference type="GO" id="GO:0009372">
    <property type="term" value="P:quorum sensing"/>
    <property type="evidence" value="ECO:0007669"/>
    <property type="project" value="UniProtKB-KW"/>
</dbReference>
<dbReference type="PANTHER" id="PTHR39322">
    <property type="entry name" value="ACYL-HOMOSERINE-LACTONE SYNTHASE"/>
    <property type="match status" value="1"/>
</dbReference>
<dbReference type="EC" id="2.3.1.184" evidence="1"/>
<dbReference type="InterPro" id="IPR016181">
    <property type="entry name" value="Acyl_CoA_acyltransferase"/>
</dbReference>
<dbReference type="Gene3D" id="3.40.630.30">
    <property type="match status" value="1"/>
</dbReference>
<reference evidence="7" key="1">
    <citation type="submission" date="2020-04" db="EMBL/GenBank/DDBJ databases">
        <authorList>
            <person name="Zhang T."/>
        </authorList>
    </citation>
    <scope>NUCLEOTIDE SEQUENCE</scope>
    <source>
        <strain evidence="7">HKST-UBA02</strain>
    </source>
</reference>
<keyword evidence="3" id="KW-0808">Transferase</keyword>
<dbReference type="PROSITE" id="PS00949">
    <property type="entry name" value="AUTOINDUCER_SYNTH_1"/>
    <property type="match status" value="1"/>
</dbReference>
<dbReference type="Proteomes" id="UP000739538">
    <property type="component" value="Unassembled WGS sequence"/>
</dbReference>
<dbReference type="GO" id="GO:0007165">
    <property type="term" value="P:signal transduction"/>
    <property type="evidence" value="ECO:0007669"/>
    <property type="project" value="TreeGrafter"/>
</dbReference>
<accession>A0A956NJ11</accession>
<evidence type="ECO:0000256" key="5">
    <source>
        <dbReference type="ARBA" id="ARBA00022929"/>
    </source>
</evidence>
<comment type="caution">
    <text evidence="7">The sequence shown here is derived from an EMBL/GenBank/DDBJ whole genome shotgun (WGS) entry which is preliminary data.</text>
</comment>
<evidence type="ECO:0000313" key="8">
    <source>
        <dbReference type="Proteomes" id="UP000739538"/>
    </source>
</evidence>
<dbReference type="InterPro" id="IPR001690">
    <property type="entry name" value="Autoind_synthase"/>
</dbReference>
<dbReference type="SUPFAM" id="SSF55729">
    <property type="entry name" value="Acyl-CoA N-acyltransferases (Nat)"/>
    <property type="match status" value="1"/>
</dbReference>
<comment type="catalytic activity">
    <reaction evidence="6">
        <text>a fatty acyl-[ACP] + S-adenosyl-L-methionine = an N-acyl-L-homoserine lactone + S-methyl-5'-thioadenosine + holo-[ACP] + H(+)</text>
        <dbReference type="Rhea" id="RHEA:10096"/>
        <dbReference type="Rhea" id="RHEA-COMP:9685"/>
        <dbReference type="Rhea" id="RHEA-COMP:14125"/>
        <dbReference type="ChEBI" id="CHEBI:15378"/>
        <dbReference type="ChEBI" id="CHEBI:17509"/>
        <dbReference type="ChEBI" id="CHEBI:55474"/>
        <dbReference type="ChEBI" id="CHEBI:59789"/>
        <dbReference type="ChEBI" id="CHEBI:64479"/>
        <dbReference type="ChEBI" id="CHEBI:138651"/>
        <dbReference type="EC" id="2.3.1.184"/>
    </reaction>
</comment>
<evidence type="ECO:0000256" key="2">
    <source>
        <dbReference type="ARBA" id="ARBA00022654"/>
    </source>
</evidence>
<dbReference type="AlphaFoldDB" id="A0A956NJ11"/>
<sequence length="223" mass="25151">MIFAIESVDQDKHPELIDEMFRMRAEVFSGRLGWDVTVEHGREVDRFDAEDPLYLLSLDEQSGQLRGAVRLLPTTGPNMLRDVFSVLMRGGAVESPLIWESSRFAVNPRIFETKHRAEANHTVNRTTVELLCGMVETAQRAGIEHIVSVFDARMARIFRSIDCRFEQLGTPARIGKTMTYAGLFDMSLDMRSRLGTAGNFREPVLADVELPRRPATGHMAIAE</sequence>
<evidence type="ECO:0000256" key="6">
    <source>
        <dbReference type="ARBA" id="ARBA00048576"/>
    </source>
</evidence>
<dbReference type="EMBL" id="JAGQHS010000400">
    <property type="protein sequence ID" value="MCA9759582.1"/>
    <property type="molecule type" value="Genomic_DNA"/>
</dbReference>
<evidence type="ECO:0000256" key="3">
    <source>
        <dbReference type="ARBA" id="ARBA00022679"/>
    </source>
</evidence>
<organism evidence="7 8">
    <name type="scientific">Eiseniibacteriota bacterium</name>
    <dbReference type="NCBI Taxonomy" id="2212470"/>
    <lineage>
        <taxon>Bacteria</taxon>
        <taxon>Candidatus Eiseniibacteriota</taxon>
    </lineage>
</organism>